<accession>A0AAD1ZYS6</accession>
<sequence>MGSVGCDGEDEFQLSNSVSKKRKFPGKFLDECGVVPRKLRSAIKKRGHESITPPLPISRKLNHVSNGVDLSRKYSSKKSKLKMKQEHVTKDEEEVAETLYALASMVPDTTKTKNLGLDGETSEPKSSPLQRAKGSEPVLKDVAISTPREASKKISTRVIVDATLSPSNLPESTVQVVKFHSSGDAKQLDLPFNGDSATTGASGVQLERSLVPMLKMPTLDATPSGELPITLEQVGIQNGTHHTFTENKINDISLWPGSDPTGSLSSQTQGSCLQSTTKLPAWFGQTNYAAQPRSCEKSVTDEKLMSQDSRVPFESKKSWKKWSAHVYIARLIKALQITERKDGLQEKPTHSSANEGLNLWPCVSVNSQTNRRNGSNCVASFNNVAHSAAEKNSAEIKQAILLYKRLLQGQHHGPTTPGLCTLQKQDSDFLSLAVGDCDVDSSDRINRTGHSHEALKQFHVPYMQPQNQSAMLLSLPHNGYSSTFPGRPSTAAAQQIQLPPYLSSTLGGPSHVDATFPGRQQSKSDEQQKWMADIPTQYIPGFTAPHLPDWQNGGRDSSSLINYDQAFFPHFRSSLDSKYKGILPPQQQQQIIASDSSVPTSNVRRHYTLLPSGFKRNGAAFHPESLQQLQLLCNQNL</sequence>
<feature type="region of interest" description="Disordered" evidence="1">
    <location>
        <begin position="110"/>
        <end position="136"/>
    </location>
</feature>
<evidence type="ECO:0000256" key="1">
    <source>
        <dbReference type="SAM" id="MobiDB-lite"/>
    </source>
</evidence>
<dbReference type="Proteomes" id="UP000834106">
    <property type="component" value="Chromosome 15"/>
</dbReference>
<name>A0AAD1ZYS6_9LAMI</name>
<keyword evidence="3" id="KW-1185">Reference proteome</keyword>
<dbReference type="EMBL" id="OU503050">
    <property type="protein sequence ID" value="CAI9777889.1"/>
    <property type="molecule type" value="Genomic_DNA"/>
</dbReference>
<reference evidence="2" key="1">
    <citation type="submission" date="2023-05" db="EMBL/GenBank/DDBJ databases">
        <authorList>
            <person name="Huff M."/>
        </authorList>
    </citation>
    <scope>NUCLEOTIDE SEQUENCE</scope>
</reference>
<organism evidence="2 3">
    <name type="scientific">Fraxinus pennsylvanica</name>
    <dbReference type="NCBI Taxonomy" id="56036"/>
    <lineage>
        <taxon>Eukaryota</taxon>
        <taxon>Viridiplantae</taxon>
        <taxon>Streptophyta</taxon>
        <taxon>Embryophyta</taxon>
        <taxon>Tracheophyta</taxon>
        <taxon>Spermatophyta</taxon>
        <taxon>Magnoliopsida</taxon>
        <taxon>eudicotyledons</taxon>
        <taxon>Gunneridae</taxon>
        <taxon>Pentapetalae</taxon>
        <taxon>asterids</taxon>
        <taxon>lamiids</taxon>
        <taxon>Lamiales</taxon>
        <taxon>Oleaceae</taxon>
        <taxon>Oleeae</taxon>
        <taxon>Fraxinus</taxon>
    </lineage>
</organism>
<evidence type="ECO:0000313" key="3">
    <source>
        <dbReference type="Proteomes" id="UP000834106"/>
    </source>
</evidence>
<protein>
    <submittedName>
        <fullName evidence="2">Uncharacterized protein</fullName>
    </submittedName>
</protein>
<dbReference type="PANTHER" id="PTHR34792:SF1">
    <property type="entry name" value="OS02G0121500 PROTEIN"/>
    <property type="match status" value="1"/>
</dbReference>
<feature type="region of interest" description="Disordered" evidence="1">
    <location>
        <begin position="502"/>
        <end position="525"/>
    </location>
</feature>
<dbReference type="InterPro" id="IPR040305">
    <property type="entry name" value="At1g75730-like"/>
</dbReference>
<proteinExistence type="predicted"/>
<evidence type="ECO:0000313" key="2">
    <source>
        <dbReference type="EMBL" id="CAI9777889.1"/>
    </source>
</evidence>
<gene>
    <name evidence="2" type="ORF">FPE_LOCUS25319</name>
</gene>
<dbReference type="AlphaFoldDB" id="A0AAD1ZYS6"/>
<dbReference type="PANTHER" id="PTHR34792">
    <property type="entry name" value="OS02G0121500 PROTEIN"/>
    <property type="match status" value="1"/>
</dbReference>